<accession>E2BAT3</accession>
<dbReference type="GO" id="GO:0007095">
    <property type="term" value="P:mitotic G2 DNA damage checkpoint signaling"/>
    <property type="evidence" value="ECO:0007669"/>
    <property type="project" value="TreeGrafter"/>
</dbReference>
<reference evidence="6 7" key="1">
    <citation type="journal article" date="2010" name="Science">
        <title>Genomic comparison of the ants Camponotus floridanus and Harpegnathos saltator.</title>
        <authorList>
            <person name="Bonasio R."/>
            <person name="Zhang G."/>
            <person name="Ye C."/>
            <person name="Mutti N.S."/>
            <person name="Fang X."/>
            <person name="Qin N."/>
            <person name="Donahue G."/>
            <person name="Yang P."/>
            <person name="Li Q."/>
            <person name="Li C."/>
            <person name="Zhang P."/>
            <person name="Huang Z."/>
            <person name="Berger S.L."/>
            <person name="Reinberg D."/>
            <person name="Wang J."/>
            <person name="Liebig J."/>
        </authorList>
    </citation>
    <scope>NUCLEOTIDE SEQUENCE [LARGE SCALE GENOMIC DNA]</scope>
    <source>
        <strain evidence="6 7">R22 G/1</strain>
    </source>
</reference>
<dbReference type="InParanoid" id="E2BAT3"/>
<keyword evidence="4" id="KW-0234">DNA repair</keyword>
<dbReference type="Proteomes" id="UP000008237">
    <property type="component" value="Unassembled WGS sequence"/>
</dbReference>
<comment type="subcellular location">
    <subcellularLocation>
        <location evidence="1">Nucleus</location>
    </subcellularLocation>
</comment>
<dbReference type="OrthoDB" id="547311at2759"/>
<keyword evidence="5" id="KW-0539">Nucleus</keyword>
<evidence type="ECO:0000313" key="6">
    <source>
        <dbReference type="EMBL" id="EFN87218.1"/>
    </source>
</evidence>
<dbReference type="GO" id="GO:0045739">
    <property type="term" value="P:positive regulation of DNA repair"/>
    <property type="evidence" value="ECO:0007669"/>
    <property type="project" value="InterPro"/>
</dbReference>
<evidence type="ECO:0000256" key="2">
    <source>
        <dbReference type="ARBA" id="ARBA00022490"/>
    </source>
</evidence>
<dbReference type="GO" id="GO:0006302">
    <property type="term" value="P:double-strand break repair"/>
    <property type="evidence" value="ECO:0007669"/>
    <property type="project" value="TreeGrafter"/>
</dbReference>
<dbReference type="GO" id="GO:0070531">
    <property type="term" value="C:BRCA1-A complex"/>
    <property type="evidence" value="ECO:0007669"/>
    <property type="project" value="InterPro"/>
</dbReference>
<dbReference type="PANTHER" id="PTHR15660">
    <property type="entry name" value="BRISC AND BRCA1-A COMPLEX MEMBER 1"/>
    <property type="match status" value="1"/>
</dbReference>
<dbReference type="PANTHER" id="PTHR15660:SF1">
    <property type="entry name" value="BRISC AND BRCA1-A COMPLEX MEMBER 1"/>
    <property type="match status" value="1"/>
</dbReference>
<proteinExistence type="predicted"/>
<evidence type="ECO:0000256" key="5">
    <source>
        <dbReference type="ARBA" id="ARBA00023242"/>
    </source>
</evidence>
<dbReference type="GO" id="GO:0016604">
    <property type="term" value="C:nuclear body"/>
    <property type="evidence" value="ECO:0007669"/>
    <property type="project" value="TreeGrafter"/>
</dbReference>
<dbReference type="InterPro" id="IPR026126">
    <property type="entry name" value="BABAM1"/>
</dbReference>
<dbReference type="CDD" id="cd21502">
    <property type="entry name" value="vWA_BABAM1"/>
    <property type="match status" value="1"/>
</dbReference>
<evidence type="ECO:0000256" key="4">
    <source>
        <dbReference type="ARBA" id="ARBA00023204"/>
    </source>
</evidence>
<evidence type="ECO:0000313" key="7">
    <source>
        <dbReference type="Proteomes" id="UP000008237"/>
    </source>
</evidence>
<keyword evidence="7" id="KW-1185">Reference proteome</keyword>
<evidence type="ECO:0000256" key="1">
    <source>
        <dbReference type="ARBA" id="ARBA00004123"/>
    </source>
</evidence>
<organism evidence="7">
    <name type="scientific">Harpegnathos saltator</name>
    <name type="common">Jerdon's jumping ant</name>
    <dbReference type="NCBI Taxonomy" id="610380"/>
    <lineage>
        <taxon>Eukaryota</taxon>
        <taxon>Metazoa</taxon>
        <taxon>Ecdysozoa</taxon>
        <taxon>Arthropoda</taxon>
        <taxon>Hexapoda</taxon>
        <taxon>Insecta</taxon>
        <taxon>Pterygota</taxon>
        <taxon>Neoptera</taxon>
        <taxon>Endopterygota</taxon>
        <taxon>Hymenoptera</taxon>
        <taxon>Apocrita</taxon>
        <taxon>Aculeata</taxon>
        <taxon>Formicoidea</taxon>
        <taxon>Formicidae</taxon>
        <taxon>Ponerinae</taxon>
        <taxon>Ponerini</taxon>
        <taxon>Harpegnathos</taxon>
    </lineage>
</organism>
<sequence length="325" mass="36735">MSDKETSDEMQIISEKLQAATTIEPVTHNALQSQQACRSSRKVNNNVSSPCHPAMDDKKTSCVVGTTTSTVADYNVVTRNLPELNLPEKILIVIDTMREQQCTPFKLGTGAMYSPLYMIKRAIESFVHAKSTIQMNHEFALMILDSRSTHWLCDYTNDIRSVLNHLDGVTEDVAEEQQRIYDLDQLFEKIYKRIAMPITKEQGASLAPNFTSRVILIYGRSNSIPKFNSGQKYLYNLVDNPYFFLDVLFVHEPPSEDNMCEEVYAEIATLDTTNLSYILEVGRSAANIHNNMAKLLAHPLQRPLQSDASYTLNLSQTTQESHTNV</sequence>
<keyword evidence="3" id="KW-0227">DNA damage</keyword>
<protein>
    <submittedName>
        <fullName evidence="6">Uncharacterized protein C19orf62-like protein</fullName>
    </submittedName>
</protein>
<gene>
    <name evidence="6" type="ORF">EAI_12908</name>
</gene>
<keyword evidence="2" id="KW-0963">Cytoplasm</keyword>
<dbReference type="EMBL" id="GL446831">
    <property type="protein sequence ID" value="EFN87218.1"/>
    <property type="molecule type" value="Genomic_DNA"/>
</dbReference>
<dbReference type="GO" id="GO:0070552">
    <property type="term" value="C:BRISC complex"/>
    <property type="evidence" value="ECO:0007669"/>
    <property type="project" value="InterPro"/>
</dbReference>
<dbReference type="OMA" id="RPQHQWP"/>
<name>E2BAT3_HARSA</name>
<evidence type="ECO:0000256" key="3">
    <source>
        <dbReference type="ARBA" id="ARBA00022763"/>
    </source>
</evidence>
<dbReference type="AlphaFoldDB" id="E2BAT3"/>
<dbReference type="STRING" id="610380.E2BAT3"/>